<evidence type="ECO:0000256" key="7">
    <source>
        <dbReference type="SAM" id="MobiDB-lite"/>
    </source>
</evidence>
<feature type="compositionally biased region" description="Basic residues" evidence="7">
    <location>
        <begin position="158"/>
        <end position="168"/>
    </location>
</feature>
<accession>A0AAV1V6I1</accession>
<evidence type="ECO:0000256" key="1">
    <source>
        <dbReference type="ARBA" id="ARBA00004604"/>
    </source>
</evidence>
<evidence type="ECO:0000256" key="3">
    <source>
        <dbReference type="ARBA" id="ARBA00022552"/>
    </source>
</evidence>
<feature type="region of interest" description="Disordered" evidence="7">
    <location>
        <begin position="114"/>
        <end position="175"/>
    </location>
</feature>
<feature type="compositionally biased region" description="Low complexity" evidence="7">
    <location>
        <begin position="114"/>
        <end position="127"/>
    </location>
</feature>
<dbReference type="InterPro" id="IPR000467">
    <property type="entry name" value="G_patch_dom"/>
</dbReference>
<proteinExistence type="inferred from homology"/>
<dbReference type="Pfam" id="PF01585">
    <property type="entry name" value="G-patch"/>
    <property type="match status" value="1"/>
</dbReference>
<keyword evidence="4" id="KW-0539">Nucleus</keyword>
<sequence length="197" mass="21117">MAFAMDAAPSCSTATTEEEAGKTMVALGGMQNMAWASDTSKFGFKMLVKMGWSAGKGVGKELQGQASHVKIRRRSENLGVGCSLKQAEVQGWSETVEGFADVLKTLNKSYGNLSNLDADSSDGSSSSSKKKNKKSKKESKKVKKDKKSKKSGAEKTCVSRKLHYRKRQTNKDAKNYGAAEMAAILGVAASAYKPSVE</sequence>
<evidence type="ECO:0000256" key="6">
    <source>
        <dbReference type="ARBA" id="ARBA00041961"/>
    </source>
</evidence>
<protein>
    <recommendedName>
        <fullName evidence="6">PinX1-related protein 1</fullName>
    </recommendedName>
</protein>
<evidence type="ECO:0000256" key="4">
    <source>
        <dbReference type="ARBA" id="ARBA00023242"/>
    </source>
</evidence>
<dbReference type="EMBL" id="CAKLBY020000267">
    <property type="protein sequence ID" value="CAK7941922.1"/>
    <property type="molecule type" value="Genomic_DNA"/>
</dbReference>
<evidence type="ECO:0000256" key="2">
    <source>
        <dbReference type="ARBA" id="ARBA00022517"/>
    </source>
</evidence>
<dbReference type="PANTHER" id="PTHR23149:SF31">
    <property type="entry name" value="PROTEIN PXR1"/>
    <property type="match status" value="1"/>
</dbReference>
<evidence type="ECO:0000313" key="9">
    <source>
        <dbReference type="EMBL" id="CAK7941922.1"/>
    </source>
</evidence>
<keyword evidence="2" id="KW-0690">Ribosome biogenesis</keyword>
<reference evidence="9" key="1">
    <citation type="submission" date="2024-01" db="EMBL/GenBank/DDBJ databases">
        <authorList>
            <person name="Webb A."/>
        </authorList>
    </citation>
    <scope>NUCLEOTIDE SEQUENCE</scope>
    <source>
        <strain evidence="9">Pm1</strain>
    </source>
</reference>
<keyword evidence="3" id="KW-0698">rRNA processing</keyword>
<feature type="compositionally biased region" description="Basic residues" evidence="7">
    <location>
        <begin position="128"/>
        <end position="150"/>
    </location>
</feature>
<dbReference type="GO" id="GO:0005730">
    <property type="term" value="C:nucleolus"/>
    <property type="evidence" value="ECO:0007669"/>
    <property type="project" value="UniProtKB-SubCell"/>
</dbReference>
<dbReference type="Proteomes" id="UP001162060">
    <property type="component" value="Unassembled WGS sequence"/>
</dbReference>
<dbReference type="AlphaFoldDB" id="A0AAV1V6I1"/>
<dbReference type="PANTHER" id="PTHR23149">
    <property type="entry name" value="G PATCH DOMAIN CONTAINING PROTEIN"/>
    <property type="match status" value="1"/>
</dbReference>
<evidence type="ECO:0000259" key="8">
    <source>
        <dbReference type="PROSITE" id="PS50174"/>
    </source>
</evidence>
<organism evidence="9 10">
    <name type="scientific">Peronospora matthiolae</name>
    <dbReference type="NCBI Taxonomy" id="2874970"/>
    <lineage>
        <taxon>Eukaryota</taxon>
        <taxon>Sar</taxon>
        <taxon>Stramenopiles</taxon>
        <taxon>Oomycota</taxon>
        <taxon>Peronosporomycetes</taxon>
        <taxon>Peronosporales</taxon>
        <taxon>Peronosporaceae</taxon>
        <taxon>Peronospora</taxon>
    </lineage>
</organism>
<evidence type="ECO:0000313" key="10">
    <source>
        <dbReference type="Proteomes" id="UP001162060"/>
    </source>
</evidence>
<feature type="domain" description="G-patch" evidence="8">
    <location>
        <begin position="39"/>
        <end position="85"/>
    </location>
</feature>
<dbReference type="GO" id="GO:0003676">
    <property type="term" value="F:nucleic acid binding"/>
    <property type="evidence" value="ECO:0007669"/>
    <property type="project" value="InterPro"/>
</dbReference>
<comment type="subcellular location">
    <subcellularLocation>
        <location evidence="1">Nucleus</location>
        <location evidence="1">Nucleolus</location>
    </subcellularLocation>
</comment>
<dbReference type="PROSITE" id="PS50174">
    <property type="entry name" value="G_PATCH"/>
    <property type="match status" value="1"/>
</dbReference>
<dbReference type="GO" id="GO:0006364">
    <property type="term" value="P:rRNA processing"/>
    <property type="evidence" value="ECO:0007669"/>
    <property type="project" value="UniProtKB-KW"/>
</dbReference>
<dbReference type="InterPro" id="IPR050656">
    <property type="entry name" value="PINX1"/>
</dbReference>
<comment type="caution">
    <text evidence="9">The sequence shown here is derived from an EMBL/GenBank/DDBJ whole genome shotgun (WGS) entry which is preliminary data.</text>
</comment>
<gene>
    <name evidence="9" type="ORF">PM001_LOCUS27072</name>
</gene>
<comment type="similarity">
    <text evidence="5">Belongs to the PINX1 family.</text>
</comment>
<name>A0AAV1V6I1_9STRA</name>
<dbReference type="SMART" id="SM00443">
    <property type="entry name" value="G_patch"/>
    <property type="match status" value="1"/>
</dbReference>
<evidence type="ECO:0000256" key="5">
    <source>
        <dbReference type="ARBA" id="ARBA00038007"/>
    </source>
</evidence>